<reference evidence="4" key="1">
    <citation type="submission" date="2016-04" db="EMBL/GenBank/DDBJ databases">
        <authorList>
            <person name="Evans L.H."/>
            <person name="Alamgir A."/>
            <person name="Owens N."/>
            <person name="Weber N.D."/>
            <person name="Virtaneva K."/>
            <person name="Barbian K."/>
            <person name="Babar A."/>
            <person name="Rosenke K."/>
        </authorList>
    </citation>
    <scope>NUCLEOTIDE SEQUENCE [LARGE SCALE GENOMIC DNA]</scope>
    <source>
        <strain evidence="4">CBS 101.48</strain>
    </source>
</reference>
<dbReference type="InterPro" id="IPR035979">
    <property type="entry name" value="RBD_domain_sf"/>
</dbReference>
<gene>
    <name evidence="4" type="primary">ABSGL_04271.1 scaffold 5264</name>
</gene>
<dbReference type="InterPro" id="IPR012677">
    <property type="entry name" value="Nucleotide-bd_a/b_plait_sf"/>
</dbReference>
<dbReference type="FunCoup" id="A0A163J8C5">
    <property type="interactions" value="135"/>
</dbReference>
<organism evidence="4">
    <name type="scientific">Absidia glauca</name>
    <name type="common">Pin mould</name>
    <dbReference type="NCBI Taxonomy" id="4829"/>
    <lineage>
        <taxon>Eukaryota</taxon>
        <taxon>Fungi</taxon>
        <taxon>Fungi incertae sedis</taxon>
        <taxon>Mucoromycota</taxon>
        <taxon>Mucoromycotina</taxon>
        <taxon>Mucoromycetes</taxon>
        <taxon>Mucorales</taxon>
        <taxon>Cunninghamellaceae</taxon>
        <taxon>Absidia</taxon>
    </lineage>
</organism>
<evidence type="ECO:0000256" key="1">
    <source>
        <dbReference type="PROSITE-ProRule" id="PRU00176"/>
    </source>
</evidence>
<dbReference type="EMBL" id="LT552303">
    <property type="protein sequence ID" value="SAL98715.1"/>
    <property type="molecule type" value="Genomic_DNA"/>
</dbReference>
<dbReference type="STRING" id="4829.A0A163J8C5"/>
<evidence type="ECO:0000313" key="4">
    <source>
        <dbReference type="EMBL" id="SAL98715.1"/>
    </source>
</evidence>
<feature type="compositionally biased region" description="Basic and acidic residues" evidence="2">
    <location>
        <begin position="208"/>
        <end position="217"/>
    </location>
</feature>
<dbReference type="Gene3D" id="3.30.70.330">
    <property type="match status" value="1"/>
</dbReference>
<dbReference type="SMART" id="SM00360">
    <property type="entry name" value="RRM"/>
    <property type="match status" value="1"/>
</dbReference>
<name>A0A163J8C5_ABSGL</name>
<dbReference type="InterPro" id="IPR000504">
    <property type="entry name" value="RRM_dom"/>
</dbReference>
<dbReference type="AlphaFoldDB" id="A0A163J8C5"/>
<proteinExistence type="predicted"/>
<dbReference type="OMA" id="DANACAC"/>
<keyword evidence="1" id="KW-0694">RNA-binding</keyword>
<dbReference type="GO" id="GO:0003723">
    <property type="term" value="F:RNA binding"/>
    <property type="evidence" value="ECO:0007669"/>
    <property type="project" value="UniProtKB-UniRule"/>
</dbReference>
<feature type="region of interest" description="Disordered" evidence="2">
    <location>
        <begin position="85"/>
        <end position="135"/>
    </location>
</feature>
<dbReference type="OrthoDB" id="7763451at2759"/>
<dbReference type="PANTHER" id="PTHR32343">
    <property type="entry name" value="SERINE/ARGININE-RICH SPLICING FACTOR"/>
    <property type="match status" value="1"/>
</dbReference>
<keyword evidence="5" id="KW-1185">Reference proteome</keyword>
<dbReference type="SUPFAM" id="SSF54928">
    <property type="entry name" value="RNA-binding domain, RBD"/>
    <property type="match status" value="1"/>
</dbReference>
<dbReference type="PANTHER" id="PTHR32343:SF10">
    <property type="entry name" value="RNA-BINDING REGION RNP-1 DOMAIN-CONTAINING PROTEIN"/>
    <property type="match status" value="1"/>
</dbReference>
<sequence length="269" mass="30082">MTISNIEPTPNLVQVTNISKGTTQDTLRDFFAFCGKIKDFELESDGDQQKALILFESAKAAKTAELLSNALVDDTHIQVQAYFQNTTSGPDEKQPDTSSANASDISLVKEEAELKKKEDSTSSSPTSPTEDQDKKTVSNIMAELLSSGYILGDQVLAKGIDFDHRYGVREKVQRYFEQIRKNLQVWNEQYRVSDKASEMEQRMGLQQKQKDASDKAQDWLQNNPTGQKVSGLMSQFSQHITDLHNEARRLVSVRQNEAQAKKQASTGAV</sequence>
<evidence type="ECO:0000259" key="3">
    <source>
        <dbReference type="PROSITE" id="PS50102"/>
    </source>
</evidence>
<dbReference type="Proteomes" id="UP000078561">
    <property type="component" value="Unassembled WGS sequence"/>
</dbReference>
<feature type="compositionally biased region" description="Basic and acidic residues" evidence="2">
    <location>
        <begin position="107"/>
        <end position="120"/>
    </location>
</feature>
<evidence type="ECO:0000256" key="2">
    <source>
        <dbReference type="SAM" id="MobiDB-lite"/>
    </source>
</evidence>
<feature type="region of interest" description="Disordered" evidence="2">
    <location>
        <begin position="203"/>
        <end position="224"/>
    </location>
</feature>
<dbReference type="PROSITE" id="PS50102">
    <property type="entry name" value="RRM"/>
    <property type="match status" value="1"/>
</dbReference>
<dbReference type="InParanoid" id="A0A163J8C5"/>
<protein>
    <recommendedName>
        <fullName evidence="3">RRM domain-containing protein</fullName>
    </recommendedName>
</protein>
<evidence type="ECO:0000313" key="5">
    <source>
        <dbReference type="Proteomes" id="UP000078561"/>
    </source>
</evidence>
<dbReference type="Pfam" id="PF00076">
    <property type="entry name" value="RRM_1"/>
    <property type="match status" value="1"/>
</dbReference>
<accession>A0A163J8C5</accession>
<feature type="domain" description="RRM" evidence="3">
    <location>
        <begin position="11"/>
        <end position="84"/>
    </location>
</feature>